<evidence type="ECO:0000256" key="5">
    <source>
        <dbReference type="SAM" id="MobiDB-lite"/>
    </source>
</evidence>
<evidence type="ECO:0000259" key="6">
    <source>
        <dbReference type="PROSITE" id="PS51044"/>
    </source>
</evidence>
<dbReference type="PANTHER" id="PTHR10782">
    <property type="entry name" value="ZINC FINGER MIZ DOMAIN-CONTAINING PROTEIN"/>
    <property type="match status" value="1"/>
</dbReference>
<feature type="region of interest" description="Disordered" evidence="5">
    <location>
        <begin position="261"/>
        <end position="311"/>
    </location>
</feature>
<dbReference type="Gene3D" id="3.30.40.10">
    <property type="entry name" value="Zinc/RING finger domain, C3HC4 (zinc finger)"/>
    <property type="match status" value="1"/>
</dbReference>
<dbReference type="PROSITE" id="PS51044">
    <property type="entry name" value="ZF_SP_RING"/>
    <property type="match status" value="1"/>
</dbReference>
<dbReference type="HOGENOM" id="CLU_005443_0_0_1"/>
<feature type="compositionally biased region" description="Polar residues" evidence="5">
    <location>
        <begin position="299"/>
        <end position="311"/>
    </location>
</feature>
<feature type="compositionally biased region" description="Polar residues" evidence="5">
    <location>
        <begin position="856"/>
        <end position="874"/>
    </location>
</feature>
<dbReference type="InterPro" id="IPR013083">
    <property type="entry name" value="Znf_RING/FYVE/PHD"/>
</dbReference>
<keyword evidence="3" id="KW-0862">Zinc</keyword>
<dbReference type="InterPro" id="IPR004181">
    <property type="entry name" value="Znf_MIZ"/>
</dbReference>
<evidence type="ECO:0000256" key="3">
    <source>
        <dbReference type="ARBA" id="ARBA00022833"/>
    </source>
</evidence>
<feature type="region of interest" description="Disordered" evidence="5">
    <location>
        <begin position="1318"/>
        <end position="1380"/>
    </location>
</feature>
<feature type="compositionally biased region" description="Polar residues" evidence="5">
    <location>
        <begin position="132"/>
        <end position="150"/>
    </location>
</feature>
<evidence type="ECO:0000256" key="1">
    <source>
        <dbReference type="ARBA" id="ARBA00022723"/>
    </source>
</evidence>
<feature type="region of interest" description="Disordered" evidence="5">
    <location>
        <begin position="36"/>
        <end position="81"/>
    </location>
</feature>
<keyword evidence="2 4" id="KW-0863">Zinc-finger</keyword>
<feature type="compositionally biased region" description="Low complexity" evidence="5">
    <location>
        <begin position="909"/>
        <end position="932"/>
    </location>
</feature>
<dbReference type="Gene3D" id="2.40.50.40">
    <property type="match status" value="1"/>
</dbReference>
<proteinExistence type="predicted"/>
<dbReference type="Pfam" id="PF02891">
    <property type="entry name" value="zf-MIZ"/>
    <property type="match status" value="1"/>
</dbReference>
<name>A0A0D2CWZ6_9EURO</name>
<feature type="compositionally biased region" description="Polar residues" evidence="5">
    <location>
        <begin position="642"/>
        <end position="654"/>
    </location>
</feature>
<dbReference type="PANTHER" id="PTHR10782:SF4">
    <property type="entry name" value="TONALLI, ISOFORM E"/>
    <property type="match status" value="1"/>
</dbReference>
<feature type="compositionally biased region" description="Low complexity" evidence="5">
    <location>
        <begin position="1346"/>
        <end position="1372"/>
    </location>
</feature>
<dbReference type="GO" id="GO:0008270">
    <property type="term" value="F:zinc ion binding"/>
    <property type="evidence" value="ECO:0007669"/>
    <property type="project" value="UniProtKB-KW"/>
</dbReference>
<feature type="region of interest" description="Disordered" evidence="5">
    <location>
        <begin position="842"/>
        <end position="949"/>
    </location>
</feature>
<feature type="region of interest" description="Disordered" evidence="5">
    <location>
        <begin position="120"/>
        <end position="166"/>
    </location>
</feature>
<dbReference type="GO" id="GO:0016925">
    <property type="term" value="P:protein sumoylation"/>
    <property type="evidence" value="ECO:0007669"/>
    <property type="project" value="TreeGrafter"/>
</dbReference>
<feature type="domain" description="SP-RING-type" evidence="6">
    <location>
        <begin position="1208"/>
        <end position="1300"/>
    </location>
</feature>
<feature type="compositionally biased region" description="Low complexity" evidence="5">
    <location>
        <begin position="618"/>
        <end position="635"/>
    </location>
</feature>
<organism evidence="7 8">
    <name type="scientific">Phialophora macrospora</name>
    <dbReference type="NCBI Taxonomy" id="1851006"/>
    <lineage>
        <taxon>Eukaryota</taxon>
        <taxon>Fungi</taxon>
        <taxon>Dikarya</taxon>
        <taxon>Ascomycota</taxon>
        <taxon>Pezizomycotina</taxon>
        <taxon>Eurotiomycetes</taxon>
        <taxon>Chaetothyriomycetidae</taxon>
        <taxon>Chaetothyriales</taxon>
        <taxon>Herpotrichiellaceae</taxon>
        <taxon>Phialophora</taxon>
    </lineage>
</organism>
<dbReference type="GO" id="GO:0061665">
    <property type="term" value="F:SUMO ligase activity"/>
    <property type="evidence" value="ECO:0007669"/>
    <property type="project" value="TreeGrafter"/>
</dbReference>
<dbReference type="EMBL" id="KN846958">
    <property type="protein sequence ID" value="KIW69696.1"/>
    <property type="molecule type" value="Genomic_DNA"/>
</dbReference>
<evidence type="ECO:0000256" key="2">
    <source>
        <dbReference type="ARBA" id="ARBA00022771"/>
    </source>
</evidence>
<dbReference type="CDD" id="cd00024">
    <property type="entry name" value="CD_CSD"/>
    <property type="match status" value="1"/>
</dbReference>
<dbReference type="Proteomes" id="UP000054266">
    <property type="component" value="Unassembled WGS sequence"/>
</dbReference>
<evidence type="ECO:0000313" key="8">
    <source>
        <dbReference type="Proteomes" id="UP000054266"/>
    </source>
</evidence>
<feature type="compositionally biased region" description="Polar residues" evidence="5">
    <location>
        <begin position="43"/>
        <end position="59"/>
    </location>
</feature>
<dbReference type="STRING" id="5601.A0A0D2CWZ6"/>
<protein>
    <recommendedName>
        <fullName evidence="6">SP-RING-type domain-containing protein</fullName>
    </recommendedName>
</protein>
<evidence type="ECO:0000313" key="7">
    <source>
        <dbReference type="EMBL" id="KIW69696.1"/>
    </source>
</evidence>
<evidence type="ECO:0000256" key="4">
    <source>
        <dbReference type="PROSITE-ProRule" id="PRU00452"/>
    </source>
</evidence>
<feature type="region of interest" description="Disordered" evidence="5">
    <location>
        <begin position="588"/>
        <end position="716"/>
    </location>
</feature>
<feature type="compositionally biased region" description="Polar residues" evidence="5">
    <location>
        <begin position="661"/>
        <end position="713"/>
    </location>
</feature>
<sequence length="1380" mass="150576">MPDPNAGSPLRAGAVQFSNATSNLFLGTAPRSWMVSGVGGANQGTAQPQPARRYSNTTPKRPRPRRLNTVIPTPPPGGGHPTVVAATQSCSSRASPNLTRESRLETDTAEVAKDVRQQATLHPPGTPYMTANEPTNHAHQGQPVPTSSSMGADRPPVGGGAEIDDPSRVLVPVQFSGTNLDTTPGTRAEDNFPAEILTLGGDPTARLFTSPSQGSILPPHLPATDASPEENGLFILRSPRGASRTDKAAPLNPSIGHHFTAVGATPPADADNPDSRGKRVAGTTLSEERRTRARLSADNLDQQLPTPQDSPITSNMATLSEQFESALAAVAPHPPTIDPRLVIDSRRIEMMRDACRLNDSFFLLVHNLYCLWSAARKDILEQLHFTDMHFQGMRNLVQILGPNQHLTAGVFQLFLTFPRPPEALPQDKSREFVSLVEDVRCFLYHLTFGFATLREAALKRNCPPCPAEFKYCLKLPSPALQKALFLSILRRTFSDQAWLRQALSLFSTEMDNPAGSAISIAELNAYHGKQLDEIVSRWSQVYARQLMGYQARRNAGMPIPPASAQQSVDVAQTYHSNGLVSGSLDAQVNVHGLPHPPRSQSSAPAQHISRPSDPPFQPDQFIPSSSSPIQFSASPSHPPNPLSTQPESYSTTLRSHPLATPWTSGLGNVSSNFLGPPQTTSSNPHSQVRSTNWNGNNPGQALPNHYSQVSPGTLATVPTGAMRLPPSGGRAPEPDWEKFTIVGERQRGGRTEYCIRRNGSNISNDSWLPETQLQNAQGQIAAFRARIAANTHFIRQHDRGILSPGGPATQIRQHITSVNSMPSTFIQQQRGHASQLVSNLVAQQDPASRQDAPSVRRQQYPATAQSPQAPSLQQHPAYHTPANTDGSPWSAAMQLPPNAQHFSNPPTPTRASAPARPNPTPASASAQPQPTTGREPAVNGAYQMTPPTLPAARLPQSAILHHGQPQQRAVPQQGLPFFHPDPDFVLAQMAVPNPDFFALHQAGLRSPEYHKVVDLEGNESDARYYQYVEDIIELPQLITRDSDLVRWNVHIPHQLWLRRASPLAPFGEFLIPQRKVANGSVEFRLKAVIFAEKRGRTKPTLSEFCTQPTKWPKCLSVSINERHAVDFRRKAHYGIDLATDITEMVREGDNEIVVGAIFSPQEAELKFLMAVEIICIAEYQRLLKMPTRIAAADALAAITNSLKNNGEDDDDLVIERAMSIDLVDPFTSVIWVTPVRGSECRHRECFDLEVFLSSRVKDGGLSSPDKWHCPICKSDCRPPMLVIDEFLLGVRKTLEENDQLLAKVKAILVRDDGTWEPRLEASKDEGRDTPSSNTSDAGTPAPPAPAATEPTVAHSARSASTTSRTIDTRTIIVLDDDDSD</sequence>
<keyword evidence="1" id="KW-0479">Metal-binding</keyword>
<dbReference type="GO" id="GO:0000785">
    <property type="term" value="C:chromatin"/>
    <property type="evidence" value="ECO:0007669"/>
    <property type="project" value="TreeGrafter"/>
</dbReference>
<feature type="compositionally biased region" description="Basic and acidic residues" evidence="5">
    <location>
        <begin position="1318"/>
        <end position="1328"/>
    </location>
</feature>
<gene>
    <name evidence="7" type="ORF">PV04_05558</name>
</gene>
<keyword evidence="8" id="KW-1185">Reference proteome</keyword>
<reference evidence="7 8" key="1">
    <citation type="submission" date="2015-01" db="EMBL/GenBank/DDBJ databases">
        <title>The Genome Sequence of Capronia semiimmersa CBS27337.</title>
        <authorList>
            <consortium name="The Broad Institute Genomics Platform"/>
            <person name="Cuomo C."/>
            <person name="de Hoog S."/>
            <person name="Gorbushina A."/>
            <person name="Stielow B."/>
            <person name="Teixiera M."/>
            <person name="Abouelleil A."/>
            <person name="Chapman S.B."/>
            <person name="Priest M."/>
            <person name="Young S.K."/>
            <person name="Wortman J."/>
            <person name="Nusbaum C."/>
            <person name="Birren B."/>
        </authorList>
    </citation>
    <scope>NUCLEOTIDE SEQUENCE [LARGE SCALE GENOMIC DNA]</scope>
    <source>
        <strain evidence="7 8">CBS 27337</strain>
    </source>
</reference>
<accession>A0A0D2CWZ6</accession>